<evidence type="ECO:0000313" key="2">
    <source>
        <dbReference type="EMBL" id="TYK09353.1"/>
    </source>
</evidence>
<dbReference type="EMBL" id="SSTD01011970">
    <property type="protein sequence ID" value="TYK09353.1"/>
    <property type="molecule type" value="Genomic_DNA"/>
</dbReference>
<gene>
    <name evidence="2" type="ORF">E5676_scaffold249G00500</name>
    <name evidence="1" type="ORF">E6C27_scaffold277G002720</name>
</gene>
<dbReference type="EMBL" id="SSTE01018921">
    <property type="protein sequence ID" value="KAA0037611.1"/>
    <property type="molecule type" value="Genomic_DNA"/>
</dbReference>
<protein>
    <submittedName>
        <fullName evidence="1">Uncharacterized protein</fullName>
    </submittedName>
</protein>
<organism evidence="1 3">
    <name type="scientific">Cucumis melo var. makuwa</name>
    <name type="common">Oriental melon</name>
    <dbReference type="NCBI Taxonomy" id="1194695"/>
    <lineage>
        <taxon>Eukaryota</taxon>
        <taxon>Viridiplantae</taxon>
        <taxon>Streptophyta</taxon>
        <taxon>Embryophyta</taxon>
        <taxon>Tracheophyta</taxon>
        <taxon>Spermatophyta</taxon>
        <taxon>Magnoliopsida</taxon>
        <taxon>eudicotyledons</taxon>
        <taxon>Gunneridae</taxon>
        <taxon>Pentapetalae</taxon>
        <taxon>rosids</taxon>
        <taxon>fabids</taxon>
        <taxon>Cucurbitales</taxon>
        <taxon>Cucurbitaceae</taxon>
        <taxon>Benincaseae</taxon>
        <taxon>Cucumis</taxon>
    </lineage>
</organism>
<dbReference type="Proteomes" id="UP000321947">
    <property type="component" value="Unassembled WGS sequence"/>
</dbReference>
<comment type="caution">
    <text evidence="1">The sequence shown here is derived from an EMBL/GenBank/DDBJ whole genome shotgun (WGS) entry which is preliminary data.</text>
</comment>
<dbReference type="AlphaFoldDB" id="A0A5A7T7Q5"/>
<proteinExistence type="predicted"/>
<dbReference type="OrthoDB" id="1724217at2759"/>
<evidence type="ECO:0000313" key="1">
    <source>
        <dbReference type="EMBL" id="KAA0037611.1"/>
    </source>
</evidence>
<sequence>MGWVGSKSSLRSCRFFVRGFGSHVKLSLLYQPRDDSTFVVGVEVGRSGIEALVMMEVRGERSSPLGHPLCTTKQARRSEYKWSLSARHAVSSKDLSGRANLTSFCLCEGRM</sequence>
<evidence type="ECO:0000313" key="3">
    <source>
        <dbReference type="Proteomes" id="UP000321393"/>
    </source>
</evidence>
<dbReference type="Proteomes" id="UP000321393">
    <property type="component" value="Unassembled WGS sequence"/>
</dbReference>
<evidence type="ECO:0000313" key="4">
    <source>
        <dbReference type="Proteomes" id="UP000321947"/>
    </source>
</evidence>
<reference evidence="3 4" key="1">
    <citation type="submission" date="2019-08" db="EMBL/GenBank/DDBJ databases">
        <title>Draft genome sequences of two oriental melons (Cucumis melo L. var makuwa).</title>
        <authorList>
            <person name="Kwon S.-Y."/>
        </authorList>
    </citation>
    <scope>NUCLEOTIDE SEQUENCE [LARGE SCALE GENOMIC DNA]</scope>
    <source>
        <strain evidence="4">cv. Chang Bougi</strain>
        <strain evidence="3">cv. SW 3</strain>
        <tissue evidence="1">Leaf</tissue>
    </source>
</reference>
<name>A0A5A7T7Q5_CUCMM</name>
<accession>A0A5A7T7Q5</accession>